<dbReference type="Proteomes" id="UP000762676">
    <property type="component" value="Unassembled WGS sequence"/>
</dbReference>
<name>A0AAV4II29_9GAST</name>
<comment type="caution">
    <text evidence="2">The sequence shown here is derived from an EMBL/GenBank/DDBJ whole genome shotgun (WGS) entry which is preliminary data.</text>
</comment>
<accession>A0AAV4II29</accession>
<feature type="region of interest" description="Disordered" evidence="1">
    <location>
        <begin position="154"/>
        <end position="187"/>
    </location>
</feature>
<evidence type="ECO:0000313" key="2">
    <source>
        <dbReference type="EMBL" id="GFS09170.1"/>
    </source>
</evidence>
<dbReference type="EMBL" id="BMAT01009576">
    <property type="protein sequence ID" value="GFS09170.1"/>
    <property type="molecule type" value="Genomic_DNA"/>
</dbReference>
<evidence type="ECO:0000313" key="3">
    <source>
        <dbReference type="Proteomes" id="UP000762676"/>
    </source>
</evidence>
<feature type="compositionally biased region" description="Basic and acidic residues" evidence="1">
    <location>
        <begin position="34"/>
        <end position="58"/>
    </location>
</feature>
<protein>
    <submittedName>
        <fullName evidence="2">Uncharacterized protein</fullName>
    </submittedName>
</protein>
<proteinExistence type="predicted"/>
<dbReference type="AlphaFoldDB" id="A0AAV4II29"/>
<organism evidence="2 3">
    <name type="scientific">Elysia marginata</name>
    <dbReference type="NCBI Taxonomy" id="1093978"/>
    <lineage>
        <taxon>Eukaryota</taxon>
        <taxon>Metazoa</taxon>
        <taxon>Spiralia</taxon>
        <taxon>Lophotrochozoa</taxon>
        <taxon>Mollusca</taxon>
        <taxon>Gastropoda</taxon>
        <taxon>Heterobranchia</taxon>
        <taxon>Euthyneura</taxon>
        <taxon>Panpulmonata</taxon>
        <taxon>Sacoglossa</taxon>
        <taxon>Placobranchoidea</taxon>
        <taxon>Plakobranchidae</taxon>
        <taxon>Elysia</taxon>
    </lineage>
</organism>
<evidence type="ECO:0000256" key="1">
    <source>
        <dbReference type="SAM" id="MobiDB-lite"/>
    </source>
</evidence>
<gene>
    <name evidence="2" type="ORF">ElyMa_004776100</name>
</gene>
<feature type="region of interest" description="Disordered" evidence="1">
    <location>
        <begin position="1"/>
        <end position="58"/>
    </location>
</feature>
<reference evidence="2 3" key="1">
    <citation type="journal article" date="2021" name="Elife">
        <title>Chloroplast acquisition without the gene transfer in kleptoplastic sea slugs, Plakobranchus ocellatus.</title>
        <authorList>
            <person name="Maeda T."/>
            <person name="Takahashi S."/>
            <person name="Yoshida T."/>
            <person name="Shimamura S."/>
            <person name="Takaki Y."/>
            <person name="Nagai Y."/>
            <person name="Toyoda A."/>
            <person name="Suzuki Y."/>
            <person name="Arimoto A."/>
            <person name="Ishii H."/>
            <person name="Satoh N."/>
            <person name="Nishiyama T."/>
            <person name="Hasebe M."/>
            <person name="Maruyama T."/>
            <person name="Minagawa J."/>
            <person name="Obokata J."/>
            <person name="Shigenobu S."/>
        </authorList>
    </citation>
    <scope>NUCLEOTIDE SEQUENCE [LARGE SCALE GENOMIC DNA]</scope>
</reference>
<sequence>MEGDKIQTGGRQERVWRETRDRLEGDKSQSGGRQEIDWRETRGSREGDKRQAEGRQETFPDVNITTRTASHEFIGTPWLDLFIGCDFCVTVPVFSYQWRSACVENQARLTGLSCRSRADVVSTVQTGPGRCTVVWRARVKTHWHRPGTWSCMLEKDGEGRGSATGSRQPGVGAGRQRMPAVTKGPKY</sequence>
<keyword evidence="3" id="KW-1185">Reference proteome</keyword>
<feature type="compositionally biased region" description="Basic and acidic residues" evidence="1">
    <location>
        <begin position="11"/>
        <end position="27"/>
    </location>
</feature>